<proteinExistence type="predicted"/>
<evidence type="ECO:0008006" key="3">
    <source>
        <dbReference type="Google" id="ProtNLM"/>
    </source>
</evidence>
<dbReference type="Proteomes" id="UP000503278">
    <property type="component" value="Chromosome"/>
</dbReference>
<evidence type="ECO:0000313" key="2">
    <source>
        <dbReference type="Proteomes" id="UP000503278"/>
    </source>
</evidence>
<name>A0A7L5E4J4_9SPHI</name>
<dbReference type="RefSeq" id="WP_169608132.1">
    <property type="nucleotide sequence ID" value="NZ_CP051682.1"/>
</dbReference>
<sequence>MIVHKKSAANKHQTTRSQPIYYPTTCGQTTVVNKCAASVTLNAEAGQSNYLWSTGATTSSITVTTSALYWWETIDQATNKVVNGNFSAGNTGFTSDYTYKSPNSSTALYDEGAYTVTTNPHNVHPDFASFPDHTGDSGGQMMVVNGSVVAGVSIWKETINVQPNTDYIFSVWFTSVHPKNPGKLNFSINNTLLGAPIELTAGTPDWKNFTVRWSSGSSTSANIGIVNQNTAQAGNDFALDDLVFAPVCRNYFDVHLYTNPSKPSITSQ</sequence>
<organism evidence="1 2">
    <name type="scientific">Mucilaginibacter robiniae</name>
    <dbReference type="NCBI Taxonomy" id="2728022"/>
    <lineage>
        <taxon>Bacteria</taxon>
        <taxon>Pseudomonadati</taxon>
        <taxon>Bacteroidota</taxon>
        <taxon>Sphingobacteriia</taxon>
        <taxon>Sphingobacteriales</taxon>
        <taxon>Sphingobacteriaceae</taxon>
        <taxon>Mucilaginibacter</taxon>
    </lineage>
</organism>
<evidence type="ECO:0000313" key="1">
    <source>
        <dbReference type="EMBL" id="QJD96634.1"/>
    </source>
</evidence>
<dbReference type="EMBL" id="CP051682">
    <property type="protein sequence ID" value="QJD96634.1"/>
    <property type="molecule type" value="Genomic_DNA"/>
</dbReference>
<accession>A0A7L5E4J4</accession>
<gene>
    <name evidence="1" type="ORF">HH214_12455</name>
</gene>
<reference evidence="1 2" key="1">
    <citation type="submission" date="2020-04" db="EMBL/GenBank/DDBJ databases">
        <title>Genome sequencing of novel species.</title>
        <authorList>
            <person name="Heo J."/>
            <person name="Kim S.-J."/>
            <person name="Kim J.-S."/>
            <person name="Hong S.-B."/>
            <person name="Kwon S.-W."/>
        </authorList>
    </citation>
    <scope>NUCLEOTIDE SEQUENCE [LARGE SCALE GENOMIC DNA]</scope>
    <source>
        <strain evidence="1 2">F39-2</strain>
    </source>
</reference>
<protein>
    <recommendedName>
        <fullName evidence="3">CBM-cenC domain-containing protein</fullName>
    </recommendedName>
</protein>
<keyword evidence="2" id="KW-1185">Reference proteome</keyword>
<dbReference type="KEGG" id="mrob:HH214_12455"/>
<dbReference type="AlphaFoldDB" id="A0A7L5E4J4"/>
<dbReference type="Gene3D" id="2.60.120.260">
    <property type="entry name" value="Galactose-binding domain-like"/>
    <property type="match status" value="1"/>
</dbReference>